<gene>
    <name evidence="3" type="ORF">GCM10007940_19160</name>
</gene>
<reference evidence="3" key="1">
    <citation type="journal article" date="2014" name="Int. J. Syst. Evol. Microbiol.">
        <title>Complete genome sequence of Corynebacterium casei LMG S-19264T (=DSM 44701T), isolated from a smear-ripened cheese.</title>
        <authorList>
            <consortium name="US DOE Joint Genome Institute (JGI-PGF)"/>
            <person name="Walter F."/>
            <person name="Albersmeier A."/>
            <person name="Kalinowski J."/>
            <person name="Ruckert C."/>
        </authorList>
    </citation>
    <scope>NUCLEOTIDE SEQUENCE</scope>
    <source>
        <strain evidence="3">NBRC 108769</strain>
    </source>
</reference>
<accession>A0AA37SR67</accession>
<evidence type="ECO:0000313" key="4">
    <source>
        <dbReference type="Proteomes" id="UP001156666"/>
    </source>
</evidence>
<evidence type="ECO:0000259" key="1">
    <source>
        <dbReference type="Pfam" id="PF03372"/>
    </source>
</evidence>
<dbReference type="GO" id="GO:0003824">
    <property type="term" value="F:catalytic activity"/>
    <property type="evidence" value="ECO:0007669"/>
    <property type="project" value="InterPro"/>
</dbReference>
<dbReference type="InterPro" id="IPR036691">
    <property type="entry name" value="Endo/exonu/phosph_ase_sf"/>
</dbReference>
<dbReference type="InterPro" id="IPR026444">
    <property type="entry name" value="Secre_tail"/>
</dbReference>
<dbReference type="AlphaFoldDB" id="A0AA37SR67"/>
<dbReference type="Pfam" id="PF11617">
    <property type="entry name" value="Cu-binding_MopE"/>
    <property type="match status" value="6"/>
</dbReference>
<dbReference type="NCBIfam" id="TIGR04183">
    <property type="entry name" value="Por_Secre_tail"/>
    <property type="match status" value="1"/>
</dbReference>
<feature type="domain" description="Endonuclease/exonuclease/phosphatase" evidence="1">
    <location>
        <begin position="192"/>
        <end position="451"/>
    </location>
</feature>
<dbReference type="EMBL" id="BSOH01000011">
    <property type="protein sequence ID" value="GLR17301.1"/>
    <property type="molecule type" value="Genomic_DNA"/>
</dbReference>
<evidence type="ECO:0000259" key="2">
    <source>
        <dbReference type="Pfam" id="PF18962"/>
    </source>
</evidence>
<dbReference type="SUPFAM" id="SSF56219">
    <property type="entry name" value="DNase I-like"/>
    <property type="match status" value="1"/>
</dbReference>
<organism evidence="3 4">
    <name type="scientific">Portibacter lacus</name>
    <dbReference type="NCBI Taxonomy" id="1099794"/>
    <lineage>
        <taxon>Bacteria</taxon>
        <taxon>Pseudomonadati</taxon>
        <taxon>Bacteroidota</taxon>
        <taxon>Saprospiria</taxon>
        <taxon>Saprospirales</taxon>
        <taxon>Haliscomenobacteraceae</taxon>
        <taxon>Portibacter</taxon>
    </lineage>
</organism>
<dbReference type="Pfam" id="PF03372">
    <property type="entry name" value="Exo_endo_phos"/>
    <property type="match status" value="1"/>
</dbReference>
<dbReference type="Proteomes" id="UP001156666">
    <property type="component" value="Unassembled WGS sequence"/>
</dbReference>
<sequence>MLLGQIAVDGIYDDWKLTDLLITDEGDNNSLDIQNIYVSNDDDHIYIRIDADREYDIQDAEAISIYIDADNDPNTGFRTNGIGSEISYYFENRSAYVNYANSFVQTNHAPLGMTALPTVTSSTFELVFNRKVTTSEGTIEMGNTIAISIENGQNGDQVPNSSGGVEYTMKDNETFTSTYALNKKDDTQTRVVTYNVLRDGFLNSEQKPHLEAILKALNPDVLALQEVYDTPLTTIRDLLNNALPLAGGKSWQYAKTGPDVMVFTKGTIEAYDAIDGNGVFLLYDQAGENPLILYNVHLPCCDNDSGRQYEIDNILSVLRDKNASPKINFTYPENAPIIITGDFNMVGKSQNIKSIIEGDIINEDILGADFAPDWDGTNLEEANPYITGFPSNYTWKSDFSSYNPGKLDFIFYTGSVMTQENGYVLATEYLDAAALNSLGLTSQSTYLASDHLPVVFDFSLGKTDEDMDGFASDVDCDDTNAAINPDADEIANNDIDENCDGEILIIDEDMDGFNSDVDCDDTNAAINPDADEIANNDIDENCDGEVLVIDEDMDGFNSDVDCDDTNAAINPDADEIVNNDIDENCDGEVSIIDEDMDGFNSDEDCDDTNAAINPGAVEIPNNEVDENCDGVLIAVDNDMDGFNSDVDCNDADATINPDATEIANNDVDENCDGILLVIDEDMDGFNSDVDCDDTNAAINPDAEDIPNNGIDEDCDGEDLISSTNDLFASKFEILPNPVVDKLLVNTDSDTKSMVTIYRIDGVKMLSTNVYNGRNSIDVGPFKTGIYLLRISNEKGDALTKTFVKL</sequence>
<dbReference type="InterPro" id="IPR005135">
    <property type="entry name" value="Endo/exonuclease/phosphatase"/>
</dbReference>
<evidence type="ECO:0008006" key="5">
    <source>
        <dbReference type="Google" id="ProtNLM"/>
    </source>
</evidence>
<dbReference type="InterPro" id="IPR021655">
    <property type="entry name" value="Put_metal-bd"/>
</dbReference>
<dbReference type="Gene3D" id="3.60.10.10">
    <property type="entry name" value="Endonuclease/exonuclease/phosphatase"/>
    <property type="match status" value="1"/>
</dbReference>
<proteinExistence type="predicted"/>
<name>A0AA37SR67_9BACT</name>
<keyword evidence="4" id="KW-1185">Reference proteome</keyword>
<feature type="domain" description="Secretion system C-terminal sorting" evidence="2">
    <location>
        <begin position="734"/>
        <end position="802"/>
    </location>
</feature>
<evidence type="ECO:0000313" key="3">
    <source>
        <dbReference type="EMBL" id="GLR17301.1"/>
    </source>
</evidence>
<dbReference type="Pfam" id="PF18962">
    <property type="entry name" value="Por_Secre_tail"/>
    <property type="match status" value="1"/>
</dbReference>
<reference evidence="3" key="2">
    <citation type="submission" date="2023-01" db="EMBL/GenBank/DDBJ databases">
        <title>Draft genome sequence of Portibacter lacus strain NBRC 108769.</title>
        <authorList>
            <person name="Sun Q."/>
            <person name="Mori K."/>
        </authorList>
    </citation>
    <scope>NUCLEOTIDE SEQUENCE</scope>
    <source>
        <strain evidence="3">NBRC 108769</strain>
    </source>
</reference>
<protein>
    <recommendedName>
        <fullName evidence="5">T9SS C-terminal target domain-containing protein</fullName>
    </recommendedName>
</protein>
<comment type="caution">
    <text evidence="3">The sequence shown here is derived from an EMBL/GenBank/DDBJ whole genome shotgun (WGS) entry which is preliminary data.</text>
</comment>